<feature type="transmembrane region" description="Helical" evidence="1">
    <location>
        <begin position="142"/>
        <end position="165"/>
    </location>
</feature>
<keyword evidence="1" id="KW-1133">Transmembrane helix</keyword>
<dbReference type="EMBL" id="CP058595">
    <property type="protein sequence ID" value="QLG46422.1"/>
    <property type="molecule type" value="Genomic_DNA"/>
</dbReference>
<name>A0A7H9ASV0_9FLAO</name>
<keyword evidence="1" id="KW-0812">Transmembrane</keyword>
<feature type="transmembrane region" description="Helical" evidence="1">
    <location>
        <begin position="264"/>
        <end position="295"/>
    </location>
</feature>
<evidence type="ECO:0000256" key="1">
    <source>
        <dbReference type="SAM" id="Phobius"/>
    </source>
</evidence>
<dbReference type="AlphaFoldDB" id="A0A7H9ASV0"/>
<dbReference type="RefSeq" id="WP_179242701.1">
    <property type="nucleotide sequence ID" value="NZ_CP058595.1"/>
</dbReference>
<dbReference type="KEGG" id="cagg:HYG79_14050"/>
<feature type="transmembrane region" description="Helical" evidence="1">
    <location>
        <begin position="171"/>
        <end position="192"/>
    </location>
</feature>
<reference evidence="2 3" key="1">
    <citation type="journal article" date="2006" name="Int. J. Syst. Evol. Microbiol.">
        <title>Costertonia aggregata gen. nov., sp. nov., a mesophilic marine bacterium of the family Flavobacteriaceae, isolated from a mature biofilm.</title>
        <authorList>
            <person name="Kwon K.K."/>
            <person name="Lee Y.K."/>
            <person name="Lee H.K."/>
        </authorList>
    </citation>
    <scope>NUCLEOTIDE SEQUENCE [LARGE SCALE GENOMIC DNA]</scope>
    <source>
        <strain evidence="2 3">KCCM 42265</strain>
    </source>
</reference>
<evidence type="ECO:0000313" key="2">
    <source>
        <dbReference type="EMBL" id="QLG46422.1"/>
    </source>
</evidence>
<feature type="transmembrane region" description="Helical" evidence="1">
    <location>
        <begin position="221"/>
        <end position="244"/>
    </location>
</feature>
<evidence type="ECO:0008006" key="4">
    <source>
        <dbReference type="Google" id="ProtNLM"/>
    </source>
</evidence>
<proteinExistence type="predicted"/>
<keyword evidence="3" id="KW-1185">Reference proteome</keyword>
<protein>
    <recommendedName>
        <fullName evidence="4">Glycerophosphoryl diester phosphodiesterase membrane domain-containing protein</fullName>
    </recommendedName>
</protein>
<feature type="transmembrane region" description="Helical" evidence="1">
    <location>
        <begin position="40"/>
        <end position="64"/>
    </location>
</feature>
<accession>A0A7H9ASV0</accession>
<keyword evidence="1" id="KW-0472">Membrane</keyword>
<organism evidence="2 3">
    <name type="scientific">Costertonia aggregata</name>
    <dbReference type="NCBI Taxonomy" id="343403"/>
    <lineage>
        <taxon>Bacteria</taxon>
        <taxon>Pseudomonadati</taxon>
        <taxon>Bacteroidota</taxon>
        <taxon>Flavobacteriia</taxon>
        <taxon>Flavobacteriales</taxon>
        <taxon>Flavobacteriaceae</taxon>
        <taxon>Costertonia</taxon>
    </lineage>
</organism>
<gene>
    <name evidence="2" type="ORF">HYG79_14050</name>
</gene>
<dbReference type="Proteomes" id="UP000509302">
    <property type="component" value="Chromosome"/>
</dbReference>
<feature type="transmembrane region" description="Helical" evidence="1">
    <location>
        <begin position="84"/>
        <end position="107"/>
    </location>
</feature>
<sequence length="316" mass="35632">MQNTPKNNYIELKVNRDFGDIITTYFEFFKINIKKFTNIFLSYNGIFLVVFLIISYLLVSGFIGLITDENNSFFTGTGSSDETYWVYIAAGGLLLFFTFIIVAVFNFSLSSSYMVRYEERKGQGFEKTDVWALVKENLGNTIVFILLLILLYIGLMILSVILAFIPLIGMFAQYIITYFLAAWAGVSFICMIQEKKGVTDAMGEGWNLVTKNFWKSVGVNFILGLLNGILMLIVLTIPGILIGIYTFHVVENNVAVSESVVPTIIYTLGTCVFLILGAYAQCLSQFVNGILYYALHEKAYNINTRSKIDQIGTFEQ</sequence>
<evidence type="ECO:0000313" key="3">
    <source>
        <dbReference type="Proteomes" id="UP000509302"/>
    </source>
</evidence>